<feature type="compositionally biased region" description="Polar residues" evidence="6">
    <location>
        <begin position="48"/>
        <end position="58"/>
    </location>
</feature>
<evidence type="ECO:0000256" key="4">
    <source>
        <dbReference type="ARBA" id="ARBA00022490"/>
    </source>
</evidence>
<keyword evidence="4" id="KW-0963">Cytoplasm</keyword>
<feature type="region of interest" description="Disordered" evidence="6">
    <location>
        <begin position="78"/>
        <end position="196"/>
    </location>
</feature>
<comment type="subcellular location">
    <subcellularLocation>
        <location evidence="2">Cytoplasm</location>
    </subcellularLocation>
    <subcellularLocation>
        <location evidence="1">Nucleus</location>
    </subcellularLocation>
</comment>
<proteinExistence type="inferred from homology"/>
<comment type="caution">
    <text evidence="7">The sequence shown here is derived from an EMBL/GenBank/DDBJ whole genome shotgun (WGS) entry which is preliminary data.</text>
</comment>
<dbReference type="Proteomes" id="UP001218218">
    <property type="component" value="Unassembled WGS sequence"/>
</dbReference>
<dbReference type="GO" id="GO:0005737">
    <property type="term" value="C:cytoplasm"/>
    <property type="evidence" value="ECO:0007669"/>
    <property type="project" value="UniProtKB-SubCell"/>
</dbReference>
<evidence type="ECO:0000256" key="2">
    <source>
        <dbReference type="ARBA" id="ARBA00004496"/>
    </source>
</evidence>
<organism evidence="7 8">
    <name type="scientific">Mycena albidolilacea</name>
    <dbReference type="NCBI Taxonomy" id="1033008"/>
    <lineage>
        <taxon>Eukaryota</taxon>
        <taxon>Fungi</taxon>
        <taxon>Dikarya</taxon>
        <taxon>Basidiomycota</taxon>
        <taxon>Agaricomycotina</taxon>
        <taxon>Agaricomycetes</taxon>
        <taxon>Agaricomycetidae</taxon>
        <taxon>Agaricales</taxon>
        <taxon>Marasmiineae</taxon>
        <taxon>Mycenaceae</taxon>
        <taxon>Mycena</taxon>
    </lineage>
</organism>
<dbReference type="EMBL" id="JARIHO010000001">
    <property type="protein sequence ID" value="KAJ7368293.1"/>
    <property type="molecule type" value="Genomic_DNA"/>
</dbReference>
<evidence type="ECO:0000256" key="1">
    <source>
        <dbReference type="ARBA" id="ARBA00004123"/>
    </source>
</evidence>
<reference evidence="7" key="1">
    <citation type="submission" date="2023-03" db="EMBL/GenBank/DDBJ databases">
        <title>Massive genome expansion in bonnet fungi (Mycena s.s.) driven by repeated elements and novel gene families across ecological guilds.</title>
        <authorList>
            <consortium name="Lawrence Berkeley National Laboratory"/>
            <person name="Harder C.B."/>
            <person name="Miyauchi S."/>
            <person name="Viragh M."/>
            <person name="Kuo A."/>
            <person name="Thoen E."/>
            <person name="Andreopoulos B."/>
            <person name="Lu D."/>
            <person name="Skrede I."/>
            <person name="Drula E."/>
            <person name="Henrissat B."/>
            <person name="Morin E."/>
            <person name="Kohler A."/>
            <person name="Barry K."/>
            <person name="LaButti K."/>
            <person name="Morin E."/>
            <person name="Salamov A."/>
            <person name="Lipzen A."/>
            <person name="Mereny Z."/>
            <person name="Hegedus B."/>
            <person name="Baldrian P."/>
            <person name="Stursova M."/>
            <person name="Weitz H."/>
            <person name="Taylor A."/>
            <person name="Grigoriev I.V."/>
            <person name="Nagy L.G."/>
            <person name="Martin F."/>
            <person name="Kauserud H."/>
        </authorList>
    </citation>
    <scope>NUCLEOTIDE SEQUENCE</scope>
    <source>
        <strain evidence="7">CBHHK002</strain>
    </source>
</reference>
<dbReference type="AlphaFoldDB" id="A0AAD7AUJ2"/>
<protein>
    <submittedName>
        <fullName evidence="7">Uncharacterized protein</fullName>
    </submittedName>
</protein>
<gene>
    <name evidence="7" type="ORF">DFH08DRAFT_21497</name>
</gene>
<comment type="similarity">
    <text evidence="3">Belongs to the DIF1/spd1 family.</text>
</comment>
<evidence type="ECO:0000313" key="8">
    <source>
        <dbReference type="Proteomes" id="UP001218218"/>
    </source>
</evidence>
<keyword evidence="5" id="KW-0539">Nucleus</keyword>
<dbReference type="InterPro" id="IPR013900">
    <property type="entry name" value="RNR_inhibitor"/>
</dbReference>
<dbReference type="GO" id="GO:0005634">
    <property type="term" value="C:nucleus"/>
    <property type="evidence" value="ECO:0007669"/>
    <property type="project" value="UniProtKB-SubCell"/>
</dbReference>
<feature type="region of interest" description="Disordered" evidence="6">
    <location>
        <begin position="1"/>
        <end position="65"/>
    </location>
</feature>
<accession>A0AAD7AUJ2</accession>
<evidence type="ECO:0000256" key="3">
    <source>
        <dbReference type="ARBA" id="ARBA00005459"/>
    </source>
</evidence>
<evidence type="ECO:0000313" key="7">
    <source>
        <dbReference type="EMBL" id="KAJ7368293.1"/>
    </source>
</evidence>
<sequence length="196" mass="21193">MSSSPAKRHETHANQSCNATHSSTPPDLALQLRSVGSRVRKSVMEGYSTHSAPSSPTKSPGPRAAIFVPSNEILREVFGPMSSPFRSPKKRAREEDSDHESANSMAVDPETERGDDIESDGEAVIILNSRGARPVKPRPRRPLMQTQSLPAVFGHSQGPLADQNISSAFEQSPEADWSLDNSRTPSQPPASEAMVL</sequence>
<feature type="compositionally biased region" description="Basic and acidic residues" evidence="6">
    <location>
        <begin position="92"/>
        <end position="101"/>
    </location>
</feature>
<dbReference type="Pfam" id="PF08591">
    <property type="entry name" value="RNR_inhib"/>
    <property type="match status" value="1"/>
</dbReference>
<evidence type="ECO:0000256" key="6">
    <source>
        <dbReference type="SAM" id="MobiDB-lite"/>
    </source>
</evidence>
<keyword evidence="8" id="KW-1185">Reference proteome</keyword>
<name>A0AAD7AUJ2_9AGAR</name>
<feature type="compositionally biased region" description="Polar residues" evidence="6">
    <location>
        <begin position="13"/>
        <end position="25"/>
    </location>
</feature>
<evidence type="ECO:0000256" key="5">
    <source>
        <dbReference type="ARBA" id="ARBA00023242"/>
    </source>
</evidence>